<dbReference type="EMBL" id="HACG01019344">
    <property type="protein sequence ID" value="CEK66209.1"/>
    <property type="molecule type" value="Transcribed_RNA"/>
</dbReference>
<dbReference type="PANTHER" id="PTHR12729:SF6">
    <property type="entry name" value="TRNA(HIS) GUANYLYLTRANSFERASE-RELATED"/>
    <property type="match status" value="1"/>
</dbReference>
<protein>
    <recommendedName>
        <fullName evidence="12">tRNA(His) guanylyltransferase</fullName>
        <ecNumber evidence="12">2.7.7.79</ecNumber>
    </recommendedName>
    <alternativeName>
        <fullName evidence="12">tRNA-histidine guanylyltransferase</fullName>
    </alternativeName>
</protein>
<keyword evidence="8 12" id="KW-0342">GTP-binding</keyword>
<dbReference type="InterPro" id="IPR025845">
    <property type="entry name" value="Thg1_C_dom"/>
</dbReference>
<dbReference type="FunFam" id="3.30.70.3000:FF:000001">
    <property type="entry name" value="tRNA(His) guanylyltransferase"/>
    <property type="match status" value="1"/>
</dbReference>
<evidence type="ECO:0000256" key="5">
    <source>
        <dbReference type="ARBA" id="ARBA00022723"/>
    </source>
</evidence>
<dbReference type="GO" id="GO:0000287">
    <property type="term" value="F:magnesium ion binding"/>
    <property type="evidence" value="ECO:0007669"/>
    <property type="project" value="UniProtKB-UniRule"/>
</dbReference>
<evidence type="ECO:0000256" key="11">
    <source>
        <dbReference type="ARBA" id="ARBA00065710"/>
    </source>
</evidence>
<dbReference type="EMBL" id="HACG01019345">
    <property type="protein sequence ID" value="CEK66210.1"/>
    <property type="molecule type" value="Transcribed_RNA"/>
</dbReference>
<sequence>MMHSTQLRSSYSRLCKLNICHKILTSITKRTSLLTPLSLEFSTQKMAKSKFEYVKQFESDDPCLNNCWIVVRIDGKTFHKFTDVHNYEKPNDDRGLSLMTRAAQSVLGSFNDIVLAYGQSDEYSFVFHKSCKVYNRRASKIMTNVVSLFASSFTMYWPQFFNTQELKYPPAFDARVVLYPTDDNLKDYLSWRQADCHINNLYNTCFWKLVQEKGLTPGQAGDKLKGTFASDKNELLFSEFNTNYNNLPELYRKGTVIIAHKAEESPNSKEQVSSVVNSSTKSKKDQILSGIVLHTDIIGKQFWEEFPHILKNKSY</sequence>
<dbReference type="PIRSF" id="PIRSF028980">
    <property type="entry name" value="tRNAHis_guanylyltransferase"/>
    <property type="match status" value="1"/>
</dbReference>
<evidence type="ECO:0000259" key="15">
    <source>
        <dbReference type="Pfam" id="PF04446"/>
    </source>
</evidence>
<dbReference type="EMBL" id="HACG01019341">
    <property type="protein sequence ID" value="CEK66206.1"/>
    <property type="molecule type" value="Transcribed_RNA"/>
</dbReference>
<evidence type="ECO:0000256" key="10">
    <source>
        <dbReference type="ARBA" id="ARBA00058346"/>
    </source>
</evidence>
<keyword evidence="4 12" id="KW-0548">Nucleotidyltransferase</keyword>
<dbReference type="InterPro" id="IPR024956">
    <property type="entry name" value="tRNAHis_GuaTrfase_cat"/>
</dbReference>
<evidence type="ECO:0000256" key="4">
    <source>
        <dbReference type="ARBA" id="ARBA00022695"/>
    </source>
</evidence>
<dbReference type="EMBL" id="HACG01019339">
    <property type="protein sequence ID" value="CEK66204.1"/>
    <property type="molecule type" value="Transcribed_RNA"/>
</dbReference>
<evidence type="ECO:0000313" key="20">
    <source>
        <dbReference type="EMBL" id="CEK66210.1"/>
    </source>
</evidence>
<comment type="catalytic activity">
    <reaction evidence="9 12">
        <text>a 5'-end ribonucleotide-tRNA(His) + GTP + ATP + H2O = a 5'-end phospho-guanosine-ribonucleotide-tRNA(His) + AMP + 2 diphosphate + H(+)</text>
        <dbReference type="Rhea" id="RHEA:54564"/>
        <dbReference type="Rhea" id="RHEA-COMP:14193"/>
        <dbReference type="Rhea" id="RHEA-COMP:14917"/>
        <dbReference type="ChEBI" id="CHEBI:15377"/>
        <dbReference type="ChEBI" id="CHEBI:15378"/>
        <dbReference type="ChEBI" id="CHEBI:30616"/>
        <dbReference type="ChEBI" id="CHEBI:33019"/>
        <dbReference type="ChEBI" id="CHEBI:37565"/>
        <dbReference type="ChEBI" id="CHEBI:138282"/>
        <dbReference type="ChEBI" id="CHEBI:141847"/>
        <dbReference type="ChEBI" id="CHEBI:456215"/>
        <dbReference type="EC" id="2.7.7.79"/>
    </reaction>
</comment>
<comment type="similarity">
    <text evidence="1 12">Belongs to the tRNA(His) guanylyltransferase family.</text>
</comment>
<feature type="domain" description="Thg1 C-terminal" evidence="16">
    <location>
        <begin position="184"/>
        <end position="298"/>
    </location>
</feature>
<organism evidence="17">
    <name type="scientific">Arion vulgaris</name>
    <dbReference type="NCBI Taxonomy" id="1028688"/>
    <lineage>
        <taxon>Eukaryota</taxon>
        <taxon>Metazoa</taxon>
        <taxon>Spiralia</taxon>
        <taxon>Lophotrochozoa</taxon>
        <taxon>Mollusca</taxon>
        <taxon>Gastropoda</taxon>
        <taxon>Heterobranchia</taxon>
        <taxon>Euthyneura</taxon>
        <taxon>Panpulmonata</taxon>
        <taxon>Eupulmonata</taxon>
        <taxon>Stylommatophora</taxon>
        <taxon>Helicina</taxon>
        <taxon>Arionoidea</taxon>
        <taxon>Arionidae</taxon>
        <taxon>Arion</taxon>
    </lineage>
</organism>
<evidence type="ECO:0000313" key="19">
    <source>
        <dbReference type="EMBL" id="CEK66209.1"/>
    </source>
</evidence>
<evidence type="ECO:0000256" key="13">
    <source>
        <dbReference type="PIRSR" id="PIRSR028980-1"/>
    </source>
</evidence>
<evidence type="ECO:0000313" key="18">
    <source>
        <dbReference type="EMBL" id="CEK66206.1"/>
    </source>
</evidence>
<dbReference type="PANTHER" id="PTHR12729">
    <property type="entry name" value="TRNA(HIS) GUANYLYLTRANSFERASE-RELATED"/>
    <property type="match status" value="1"/>
</dbReference>
<dbReference type="InterPro" id="IPR007537">
    <property type="entry name" value="tRNAHis_GuaTrfase_Thg1"/>
</dbReference>
<comment type="cofactor">
    <cofactor evidence="14">
        <name>Mg(2+)</name>
        <dbReference type="ChEBI" id="CHEBI:18420"/>
    </cofactor>
    <text evidence="14">Binds 2 magnesium ions per subunit.</text>
</comment>
<evidence type="ECO:0000256" key="9">
    <source>
        <dbReference type="ARBA" id="ARBA00047281"/>
    </source>
</evidence>
<keyword evidence="3 12" id="KW-0819">tRNA processing</keyword>
<evidence type="ECO:0000256" key="2">
    <source>
        <dbReference type="ARBA" id="ARBA00022679"/>
    </source>
</evidence>
<feature type="domain" description="tRNAHis guanylyltransferase catalytic" evidence="15">
    <location>
        <begin position="51"/>
        <end position="180"/>
    </location>
</feature>
<evidence type="ECO:0000313" key="17">
    <source>
        <dbReference type="EMBL" id="CEK66204.1"/>
    </source>
</evidence>
<dbReference type="GO" id="GO:0006400">
    <property type="term" value="P:tRNA modification"/>
    <property type="evidence" value="ECO:0007669"/>
    <property type="project" value="UniProtKB-UniRule"/>
</dbReference>
<feature type="binding site" evidence="14">
    <location>
        <position position="121"/>
    </location>
    <ligand>
        <name>Mg(2+)</name>
        <dbReference type="ChEBI" id="CHEBI:18420"/>
        <label>2</label>
        <note>catalytic</note>
    </ligand>
</feature>
<evidence type="ECO:0000259" key="16">
    <source>
        <dbReference type="Pfam" id="PF14413"/>
    </source>
</evidence>
<feature type="binding site" evidence="14">
    <location>
        <position position="121"/>
    </location>
    <ligand>
        <name>Mg(2+)</name>
        <dbReference type="ChEBI" id="CHEBI:18420"/>
        <label>1</label>
        <note>catalytic</note>
    </ligand>
</feature>
<keyword evidence="2 12" id="KW-0808">Transferase</keyword>
<evidence type="ECO:0000256" key="1">
    <source>
        <dbReference type="ARBA" id="ARBA00010113"/>
    </source>
</evidence>
<dbReference type="Pfam" id="PF14413">
    <property type="entry name" value="Thg1C"/>
    <property type="match status" value="1"/>
</dbReference>
<evidence type="ECO:0000256" key="12">
    <source>
        <dbReference type="PIRNR" id="PIRNR028980"/>
    </source>
</evidence>
<gene>
    <name evidence="17" type="primary">ORF57657</name>
    <name evidence="18" type="synonym">ORF57660</name>
    <name evidence="19" type="synonym">ORF57664</name>
    <name evidence="20" type="synonym">ORF57666</name>
</gene>
<dbReference type="InterPro" id="IPR038469">
    <property type="entry name" value="tRNAHis_GuaTrfase_Thg1_sf"/>
</dbReference>
<evidence type="ECO:0000256" key="8">
    <source>
        <dbReference type="ARBA" id="ARBA00023134"/>
    </source>
</evidence>
<dbReference type="AlphaFoldDB" id="A0A0B6ZC82"/>
<feature type="binding site" evidence="13">
    <location>
        <begin position="120"/>
        <end position="121"/>
    </location>
    <ligand>
        <name>GTP</name>
        <dbReference type="ChEBI" id="CHEBI:37565"/>
    </ligand>
</feature>
<keyword evidence="6 12" id="KW-0547">Nucleotide-binding</keyword>
<feature type="binding site" evidence="13">
    <location>
        <begin position="74"/>
        <end position="79"/>
    </location>
    <ligand>
        <name>GTP</name>
        <dbReference type="ChEBI" id="CHEBI:37565"/>
    </ligand>
</feature>
<proteinExistence type="inferred from homology"/>
<accession>A0A0B6ZC82</accession>
<dbReference type="GO" id="GO:0008193">
    <property type="term" value="F:tRNA guanylyltransferase activity"/>
    <property type="evidence" value="ECO:0007669"/>
    <property type="project" value="UniProtKB-UniRule"/>
</dbReference>
<comment type="subunit">
    <text evidence="11">Homotetramer. Interacts with MFN1 and MFN2; functions as a guanyl-nucleotide exchange factor/GEF for MFN2 and also probably MFN1.</text>
</comment>
<keyword evidence="5 12" id="KW-0479">Metal-binding</keyword>
<dbReference type="Gene3D" id="3.30.70.3000">
    <property type="match status" value="1"/>
</dbReference>
<evidence type="ECO:0000256" key="14">
    <source>
        <dbReference type="PIRSR" id="PIRSR028980-2"/>
    </source>
</evidence>
<dbReference type="Pfam" id="PF04446">
    <property type="entry name" value="Thg1"/>
    <property type="match status" value="1"/>
</dbReference>
<name>A0A0B6ZC82_9EUPU</name>
<feature type="binding site" evidence="14">
    <location>
        <position position="74"/>
    </location>
    <ligand>
        <name>Mg(2+)</name>
        <dbReference type="ChEBI" id="CHEBI:18420"/>
        <label>2</label>
        <note>catalytic</note>
    </ligand>
</feature>
<keyword evidence="7 12" id="KW-0460">Magnesium</keyword>
<reference evidence="17" key="1">
    <citation type="submission" date="2014-12" db="EMBL/GenBank/DDBJ databases">
        <title>Insight into the proteome of Arion vulgaris.</title>
        <authorList>
            <person name="Aradska J."/>
            <person name="Bulat T."/>
            <person name="Smidak R."/>
            <person name="Sarate P."/>
            <person name="Gangsoo J."/>
            <person name="Sialana F."/>
            <person name="Bilban M."/>
            <person name="Lubec G."/>
        </authorList>
    </citation>
    <scope>NUCLEOTIDE SEQUENCE</scope>
    <source>
        <tissue evidence="17">Skin</tissue>
    </source>
</reference>
<feature type="binding site" evidence="14">
    <location>
        <position position="74"/>
    </location>
    <ligand>
        <name>Mg(2+)</name>
        <dbReference type="ChEBI" id="CHEBI:18420"/>
        <label>1</label>
        <note>catalytic</note>
    </ligand>
</feature>
<dbReference type="GO" id="GO:0005525">
    <property type="term" value="F:GTP binding"/>
    <property type="evidence" value="ECO:0007669"/>
    <property type="project" value="UniProtKB-UniRule"/>
</dbReference>
<evidence type="ECO:0000256" key="7">
    <source>
        <dbReference type="ARBA" id="ARBA00022842"/>
    </source>
</evidence>
<evidence type="ECO:0000256" key="6">
    <source>
        <dbReference type="ARBA" id="ARBA00022741"/>
    </source>
</evidence>
<evidence type="ECO:0000256" key="3">
    <source>
        <dbReference type="ARBA" id="ARBA00022694"/>
    </source>
</evidence>
<feature type="binding site" evidence="14">
    <location>
        <position position="75"/>
    </location>
    <ligand>
        <name>Mg(2+)</name>
        <dbReference type="ChEBI" id="CHEBI:18420"/>
        <label>1</label>
        <note>catalytic</note>
    </ligand>
</feature>
<comment type="function">
    <text evidence="10">Adds a GMP to the 5'-end of tRNA(His) after transcription and RNase P cleavage. This step is essential for proper recognition of the tRNA and for the fidelity of protein synthesis. Also functions as a guanyl-nucleotide exchange factor/GEF for the MFN1 and MFN2 mitofusins thereby regulating mitochondrial fusion. By regulating both mitochondrial dynamics and bioenergetic function, it contributes to cell survival following oxidative stress.</text>
</comment>
<dbReference type="EC" id="2.7.7.79" evidence="12"/>